<dbReference type="EMBL" id="LSNE01000015">
    <property type="protein sequence ID" value="KXI27094.1"/>
    <property type="molecule type" value="Genomic_DNA"/>
</dbReference>
<dbReference type="PANTHER" id="PTHR43135">
    <property type="entry name" value="ALPHA-D-RIBOSE 1-METHYLPHOSPHONATE 5-TRIPHOSPHATE DIPHOSPHATASE"/>
    <property type="match status" value="1"/>
</dbReference>
<dbReference type="STRING" id="1799789.AX660_01515"/>
<dbReference type="SUPFAM" id="SSF51556">
    <property type="entry name" value="Metallo-dependent hydrolases"/>
    <property type="match status" value="1"/>
</dbReference>
<dbReference type="InterPro" id="IPR006680">
    <property type="entry name" value="Amidohydro-rel"/>
</dbReference>
<dbReference type="PANTHER" id="PTHR43135:SF3">
    <property type="entry name" value="ALPHA-D-RIBOSE 1-METHYLPHOSPHONATE 5-TRIPHOSPHATE DIPHOSPHATASE"/>
    <property type="match status" value="1"/>
</dbReference>
<keyword evidence="1" id="KW-0732">Signal</keyword>
<dbReference type="OrthoDB" id="9776455at2"/>
<dbReference type="RefSeq" id="WP_082769048.1">
    <property type="nucleotide sequence ID" value="NZ_LSNE01000015.1"/>
</dbReference>
<dbReference type="InterPro" id="IPR057744">
    <property type="entry name" value="OTAase-like"/>
</dbReference>
<dbReference type="CDD" id="cd01299">
    <property type="entry name" value="Met_dep_hydrolase_A"/>
    <property type="match status" value="1"/>
</dbReference>
<dbReference type="GO" id="GO:0016810">
    <property type="term" value="F:hydrolase activity, acting on carbon-nitrogen (but not peptide) bonds"/>
    <property type="evidence" value="ECO:0007669"/>
    <property type="project" value="InterPro"/>
</dbReference>
<dbReference type="Pfam" id="PF01979">
    <property type="entry name" value="Amidohydro_1"/>
    <property type="match status" value="1"/>
</dbReference>
<dbReference type="InterPro" id="IPR011059">
    <property type="entry name" value="Metal-dep_hydrolase_composite"/>
</dbReference>
<feature type="domain" description="Amidohydrolase-related" evidence="2">
    <location>
        <begin position="76"/>
        <end position="421"/>
    </location>
</feature>
<evidence type="ECO:0000313" key="4">
    <source>
        <dbReference type="Proteomes" id="UP000070299"/>
    </source>
</evidence>
<keyword evidence="4" id="KW-1185">Reference proteome</keyword>
<evidence type="ECO:0000259" key="2">
    <source>
        <dbReference type="Pfam" id="PF01979"/>
    </source>
</evidence>
<feature type="signal peptide" evidence="1">
    <location>
        <begin position="1"/>
        <end position="22"/>
    </location>
</feature>
<comment type="caution">
    <text evidence="3">The sequence shown here is derived from an EMBL/GenBank/DDBJ whole genome shotgun (WGS) entry which is preliminary data.</text>
</comment>
<proteinExistence type="predicted"/>
<dbReference type="AlphaFoldDB" id="A0A148KLA2"/>
<name>A0A148KLA2_9ALTE</name>
<evidence type="ECO:0000313" key="3">
    <source>
        <dbReference type="EMBL" id="KXI27094.1"/>
    </source>
</evidence>
<sequence length="426" mass="45541">MNLLSLILLSCVILSGLSTAHANQSGSIIRAAQMLDIKSGKLISPAVLVVQDGKITAINPTSLPTGLATYDLGDKVLLPGFIDMHTHLTQDFFNGNHWETEAVNETPADWALHGVEFGKNMLLAGFTSVRDAGAWPGFPDVALMRAIERGAVVGPRVFPAGHYISITGGHCDVTGFAPGIMELGPKQGIADGKDEILKAIRYQAKHGVKVIKVCATAGVFSKGFSPGAQQYSDEELNTIVQEASRHGLKVMAHAHGSEGIMAAVKAGVASIEHGSMLTPEIIKEMKKRGTYYIPTIHLADVPLPPETPQWTVDKSNFLAPYVERSFKMALDAGINIALGSDAGVMAHADARFEFNAMVKRGMSELQALQAGTIKATELLGVSDRGELKVGMLADIVAVKGNPLKDIQVVENVTFVMKNGEVYKHLQ</sequence>
<dbReference type="InterPro" id="IPR051781">
    <property type="entry name" value="Metallo-dep_Hydrolase"/>
</dbReference>
<reference evidence="4" key="1">
    <citation type="submission" date="2016-02" db="EMBL/GenBank/DDBJ databases">
        <authorList>
            <person name="Schultz-Johansen M."/>
            <person name="Glaring M.A."/>
            <person name="Bech P.K."/>
            <person name="Stougaard P."/>
        </authorList>
    </citation>
    <scope>NUCLEOTIDE SEQUENCE [LARGE SCALE GENOMIC DNA]</scope>
    <source>
        <strain evidence="4">S66</strain>
    </source>
</reference>
<dbReference type="InterPro" id="IPR032466">
    <property type="entry name" value="Metal_Hydrolase"/>
</dbReference>
<gene>
    <name evidence="3" type="ORF">AX660_01515</name>
</gene>
<evidence type="ECO:0000256" key="1">
    <source>
        <dbReference type="SAM" id="SignalP"/>
    </source>
</evidence>
<organism evidence="3 4">
    <name type="scientific">Paraglaciecola hydrolytica</name>
    <dbReference type="NCBI Taxonomy" id="1799789"/>
    <lineage>
        <taxon>Bacteria</taxon>
        <taxon>Pseudomonadati</taxon>
        <taxon>Pseudomonadota</taxon>
        <taxon>Gammaproteobacteria</taxon>
        <taxon>Alteromonadales</taxon>
        <taxon>Alteromonadaceae</taxon>
        <taxon>Paraglaciecola</taxon>
    </lineage>
</organism>
<accession>A0A148KLA2</accession>
<feature type="chain" id="PRO_5007550105" description="Amidohydrolase-related domain-containing protein" evidence="1">
    <location>
        <begin position="23"/>
        <end position="426"/>
    </location>
</feature>
<dbReference type="SUPFAM" id="SSF51338">
    <property type="entry name" value="Composite domain of metallo-dependent hydrolases"/>
    <property type="match status" value="1"/>
</dbReference>
<dbReference type="Gene3D" id="3.20.20.140">
    <property type="entry name" value="Metal-dependent hydrolases"/>
    <property type="match status" value="1"/>
</dbReference>
<dbReference type="Proteomes" id="UP000070299">
    <property type="component" value="Unassembled WGS sequence"/>
</dbReference>
<dbReference type="Gene3D" id="2.30.40.10">
    <property type="entry name" value="Urease, subunit C, domain 1"/>
    <property type="match status" value="1"/>
</dbReference>
<protein>
    <recommendedName>
        <fullName evidence="2">Amidohydrolase-related domain-containing protein</fullName>
    </recommendedName>
</protein>